<feature type="region of interest" description="Disordered" evidence="1">
    <location>
        <begin position="63"/>
        <end position="106"/>
    </location>
</feature>
<feature type="region of interest" description="Disordered" evidence="1">
    <location>
        <begin position="1"/>
        <end position="23"/>
    </location>
</feature>
<comment type="caution">
    <text evidence="2">The sequence shown here is derived from an EMBL/GenBank/DDBJ whole genome shotgun (WGS) entry which is preliminary data.</text>
</comment>
<dbReference type="Proteomes" id="UP001283361">
    <property type="component" value="Unassembled WGS sequence"/>
</dbReference>
<evidence type="ECO:0000313" key="3">
    <source>
        <dbReference type="Proteomes" id="UP001283361"/>
    </source>
</evidence>
<gene>
    <name evidence="2" type="ORF">RRG08_054175</name>
</gene>
<evidence type="ECO:0000313" key="2">
    <source>
        <dbReference type="EMBL" id="KAK3779922.1"/>
    </source>
</evidence>
<dbReference type="AlphaFoldDB" id="A0AAE1A451"/>
<accession>A0AAE1A451</accession>
<evidence type="ECO:0000256" key="1">
    <source>
        <dbReference type="SAM" id="MobiDB-lite"/>
    </source>
</evidence>
<reference evidence="2" key="1">
    <citation type="journal article" date="2023" name="G3 (Bethesda)">
        <title>A reference genome for the long-term kleptoplast-retaining sea slug Elysia crispata morphotype clarki.</title>
        <authorList>
            <person name="Eastman K.E."/>
            <person name="Pendleton A.L."/>
            <person name="Shaikh M.A."/>
            <person name="Suttiyut T."/>
            <person name="Ogas R."/>
            <person name="Tomko P."/>
            <person name="Gavelis G."/>
            <person name="Widhalm J.R."/>
            <person name="Wisecaver J.H."/>
        </authorList>
    </citation>
    <scope>NUCLEOTIDE SEQUENCE</scope>
    <source>
        <strain evidence="2">ECLA1</strain>
    </source>
</reference>
<dbReference type="EMBL" id="JAWDGP010002797">
    <property type="protein sequence ID" value="KAK3779922.1"/>
    <property type="molecule type" value="Genomic_DNA"/>
</dbReference>
<organism evidence="2 3">
    <name type="scientific">Elysia crispata</name>
    <name type="common">lettuce slug</name>
    <dbReference type="NCBI Taxonomy" id="231223"/>
    <lineage>
        <taxon>Eukaryota</taxon>
        <taxon>Metazoa</taxon>
        <taxon>Spiralia</taxon>
        <taxon>Lophotrochozoa</taxon>
        <taxon>Mollusca</taxon>
        <taxon>Gastropoda</taxon>
        <taxon>Heterobranchia</taxon>
        <taxon>Euthyneura</taxon>
        <taxon>Panpulmonata</taxon>
        <taxon>Sacoglossa</taxon>
        <taxon>Placobranchoidea</taxon>
        <taxon>Plakobranchidae</taxon>
        <taxon>Elysia</taxon>
    </lineage>
</organism>
<feature type="compositionally biased region" description="Low complexity" evidence="1">
    <location>
        <begin position="72"/>
        <end position="81"/>
    </location>
</feature>
<proteinExistence type="predicted"/>
<sequence length="150" mass="16968">MDIRIEKADPVKPRNEQTRKSESDRWLLTPARVKSLCHVKPHLMIGGSISGQYLRTLHITLTEQPDRENNSTTQGKKTTTTESRNNVEYFKDQTPSGSLHRGMDGAHRSARPGLYVFTSAEITEKAVKKHTACGDKMLHRGHFTLARKDT</sequence>
<keyword evidence="3" id="KW-1185">Reference proteome</keyword>
<protein>
    <submittedName>
        <fullName evidence="2">Uncharacterized protein</fullName>
    </submittedName>
</protein>
<name>A0AAE1A451_9GAST</name>